<keyword evidence="4" id="KW-0408">Iron</keyword>
<feature type="binding site" description="axial binding residue" evidence="4">
    <location>
        <position position="488"/>
    </location>
    <ligand>
        <name>heme b</name>
        <dbReference type="ChEBI" id="CHEBI:60344"/>
    </ligand>
    <ligandPart>
        <name>Fe</name>
        <dbReference type="ChEBI" id="CHEBI:18248"/>
    </ligandPart>
</feature>
<dbReference type="AlphaFoldDB" id="A0A8S3V337"/>
<keyword evidence="6" id="KW-0575">Peroxidase</keyword>
<feature type="chain" id="PRO_5035796878" evidence="5">
    <location>
        <begin position="21"/>
        <end position="686"/>
    </location>
</feature>
<dbReference type="GO" id="GO:0020037">
    <property type="term" value="F:heme binding"/>
    <property type="evidence" value="ECO:0007669"/>
    <property type="project" value="InterPro"/>
</dbReference>
<keyword evidence="5" id="KW-0732">Signal</keyword>
<dbReference type="EMBL" id="CAJPWZ010003103">
    <property type="protein sequence ID" value="CAG2251994.1"/>
    <property type="molecule type" value="Genomic_DNA"/>
</dbReference>
<dbReference type="PROSITE" id="PS50292">
    <property type="entry name" value="PEROXIDASE_3"/>
    <property type="match status" value="1"/>
</dbReference>
<keyword evidence="3" id="KW-0325">Glycoprotein</keyword>
<dbReference type="GO" id="GO:0005576">
    <property type="term" value="C:extracellular region"/>
    <property type="evidence" value="ECO:0007669"/>
    <property type="project" value="UniProtKB-SubCell"/>
</dbReference>
<keyword evidence="6" id="KW-0560">Oxidoreductase</keyword>
<keyword evidence="4" id="KW-0349">Heme</keyword>
<dbReference type="OrthoDB" id="6505174at2759"/>
<evidence type="ECO:0000256" key="3">
    <source>
        <dbReference type="ARBA" id="ARBA00023180"/>
    </source>
</evidence>
<sequence length="686" mass="78458">MQLNVLWIFVALFVLSTAKSRRKTHKQLVKDCTEYGKEQLSHFKKKNQEGEDIHTHSFDELRWRKQESSELEYAAILTLEATKKLKTEGHKETQNRVSTREIKYAAILTLESTQKLKTDTGMCLSELQNDPELLEIWTSLVDCRNFTGTCDENDPYRSADGSCNNLDYPEWGKSFTPQERFVPAHYEDGMYTQFFEWVKSFTPRTNFLSSHYEDGIDYPRDYDLPSPRLISNKLFNDTGEGSYDKRKTAEMMAWGQLLAHDFVLTPTIAKVDCCEQANEDNPACFPIEVPEDDAHFTSTCMNFVRSSPATVGCVPGHREQVNELTAYIDGSMLYGSTKKEMDGLREFSGGRMRCTDTNLLPANPAGMCLKLNPNDVCQAAGDSRVDVVPNLGGNHILLMREHNRIADELAVINHHWDDERVFQETRKIVAAMIQHISYNEYLPGVIGPDAMTYYDLDLSPWGHDDPYDPDFNPSIRNAFAAAAFRFGHSQVMPEQAYLFHDYVSFEHYPLEKEFMNTHMIQKQEGKKVPALMRWLSYDKAMDTDRFFVKEIRDLLFLKNGKSSDLPAINIQRGRDHGLPSYNAFREHCGLSTVSHWNPNADEGLEDHRWSVTRILKDLYQNVEDIDLFAGAITENKVHGACLIDNLKLEKGSVAVNKENEAIKAILNGLVPCSDLPDVNLQLWREH</sequence>
<dbReference type="InterPro" id="IPR019791">
    <property type="entry name" value="Haem_peroxidase_animal"/>
</dbReference>
<feature type="signal peptide" evidence="5">
    <location>
        <begin position="1"/>
        <end position="20"/>
    </location>
</feature>
<dbReference type="InterPro" id="IPR037120">
    <property type="entry name" value="Haem_peroxidase_sf_animal"/>
</dbReference>
<dbReference type="InterPro" id="IPR010255">
    <property type="entry name" value="Haem_peroxidase_sf"/>
</dbReference>
<dbReference type="PRINTS" id="PR00457">
    <property type="entry name" value="ANPEROXIDASE"/>
</dbReference>
<evidence type="ECO:0000256" key="5">
    <source>
        <dbReference type="SAM" id="SignalP"/>
    </source>
</evidence>
<dbReference type="SUPFAM" id="SSF48113">
    <property type="entry name" value="Heme-dependent peroxidases"/>
    <property type="match status" value="1"/>
</dbReference>
<evidence type="ECO:0000256" key="2">
    <source>
        <dbReference type="ARBA" id="ARBA00022525"/>
    </source>
</evidence>
<keyword evidence="2" id="KW-0964">Secreted</keyword>
<reference evidence="6" key="1">
    <citation type="submission" date="2021-03" db="EMBL/GenBank/DDBJ databases">
        <authorList>
            <person name="Bekaert M."/>
        </authorList>
    </citation>
    <scope>NUCLEOTIDE SEQUENCE</scope>
</reference>
<keyword evidence="4" id="KW-0479">Metal-binding</keyword>
<comment type="caution">
    <text evidence="6">The sequence shown here is derived from an EMBL/GenBank/DDBJ whole genome shotgun (WGS) entry which is preliminary data.</text>
</comment>
<comment type="subcellular location">
    <subcellularLocation>
        <location evidence="1">Secreted</location>
    </subcellularLocation>
</comment>
<proteinExistence type="predicted"/>
<protein>
    <submittedName>
        <fullName evidence="6">PXDN</fullName>
        <ecNumber evidence="6">1.11.1.7</ecNumber>
    </submittedName>
</protein>
<dbReference type="Gene3D" id="1.10.640.10">
    <property type="entry name" value="Haem peroxidase domain superfamily, animal type"/>
    <property type="match status" value="2"/>
</dbReference>
<evidence type="ECO:0000313" key="6">
    <source>
        <dbReference type="EMBL" id="CAG2251994.1"/>
    </source>
</evidence>
<dbReference type="PANTHER" id="PTHR11475:SF4">
    <property type="entry name" value="CHORION PEROXIDASE"/>
    <property type="match status" value="1"/>
</dbReference>
<keyword evidence="7" id="KW-1185">Reference proteome</keyword>
<accession>A0A8S3V337</accession>
<dbReference type="GO" id="GO:0006979">
    <property type="term" value="P:response to oxidative stress"/>
    <property type="evidence" value="ECO:0007669"/>
    <property type="project" value="InterPro"/>
</dbReference>
<dbReference type="PANTHER" id="PTHR11475">
    <property type="entry name" value="OXIDASE/PEROXIDASE"/>
    <property type="match status" value="1"/>
</dbReference>
<evidence type="ECO:0000256" key="4">
    <source>
        <dbReference type="PIRSR" id="PIRSR619791-2"/>
    </source>
</evidence>
<dbReference type="Proteomes" id="UP000683360">
    <property type="component" value="Unassembled WGS sequence"/>
</dbReference>
<evidence type="ECO:0000256" key="1">
    <source>
        <dbReference type="ARBA" id="ARBA00004613"/>
    </source>
</evidence>
<dbReference type="EC" id="1.11.1.7" evidence="6"/>
<dbReference type="Pfam" id="PF03098">
    <property type="entry name" value="An_peroxidase"/>
    <property type="match status" value="2"/>
</dbReference>
<name>A0A8S3V337_MYTED</name>
<dbReference type="GO" id="GO:0140825">
    <property type="term" value="F:lactoperoxidase activity"/>
    <property type="evidence" value="ECO:0007669"/>
    <property type="project" value="UniProtKB-EC"/>
</dbReference>
<dbReference type="GO" id="GO:0046872">
    <property type="term" value="F:metal ion binding"/>
    <property type="evidence" value="ECO:0007669"/>
    <property type="project" value="UniProtKB-KW"/>
</dbReference>
<organism evidence="6 7">
    <name type="scientific">Mytilus edulis</name>
    <name type="common">Blue mussel</name>
    <dbReference type="NCBI Taxonomy" id="6550"/>
    <lineage>
        <taxon>Eukaryota</taxon>
        <taxon>Metazoa</taxon>
        <taxon>Spiralia</taxon>
        <taxon>Lophotrochozoa</taxon>
        <taxon>Mollusca</taxon>
        <taxon>Bivalvia</taxon>
        <taxon>Autobranchia</taxon>
        <taxon>Pteriomorphia</taxon>
        <taxon>Mytilida</taxon>
        <taxon>Mytiloidea</taxon>
        <taxon>Mytilidae</taxon>
        <taxon>Mytilinae</taxon>
        <taxon>Mytilus</taxon>
    </lineage>
</organism>
<gene>
    <name evidence="6" type="ORF">MEDL_63614</name>
</gene>
<evidence type="ECO:0000313" key="7">
    <source>
        <dbReference type="Proteomes" id="UP000683360"/>
    </source>
</evidence>